<name>A0A0R3VW60_TAEAS</name>
<dbReference type="PANTHER" id="PTHR14753:SF3">
    <property type="entry name" value="F-BOX ONLY PROTEIN 38"/>
    <property type="match status" value="1"/>
</dbReference>
<dbReference type="EMBL" id="UYRS01000499">
    <property type="protein sequence ID" value="VDK23423.1"/>
    <property type="molecule type" value="Genomic_DNA"/>
</dbReference>
<dbReference type="GO" id="GO:0070936">
    <property type="term" value="P:protein K48-linked ubiquitination"/>
    <property type="evidence" value="ECO:0007669"/>
    <property type="project" value="TreeGrafter"/>
</dbReference>
<dbReference type="InterPro" id="IPR036047">
    <property type="entry name" value="F-box-like_dom_sf"/>
</dbReference>
<dbReference type="STRING" id="60517.A0A0R3VW60"/>
<dbReference type="GO" id="GO:0005634">
    <property type="term" value="C:nucleus"/>
    <property type="evidence" value="ECO:0007669"/>
    <property type="project" value="TreeGrafter"/>
</dbReference>
<dbReference type="PANTHER" id="PTHR14753">
    <property type="entry name" value="F-BOX ONLY PROTEIN 38"/>
    <property type="match status" value="1"/>
</dbReference>
<feature type="domain" description="F-box" evidence="2">
    <location>
        <begin position="391"/>
        <end position="438"/>
    </location>
</feature>
<feature type="region of interest" description="Disordered" evidence="1">
    <location>
        <begin position="1787"/>
        <end position="1822"/>
    </location>
</feature>
<dbReference type="InterPro" id="IPR042354">
    <property type="entry name" value="FBX38"/>
</dbReference>
<dbReference type="Pfam" id="PF00646">
    <property type="entry name" value="F-box"/>
    <property type="match status" value="1"/>
</dbReference>
<keyword evidence="4" id="KW-1185">Reference proteome</keyword>
<feature type="region of interest" description="Disordered" evidence="1">
    <location>
        <begin position="1"/>
        <end position="88"/>
    </location>
</feature>
<dbReference type="GO" id="GO:0031146">
    <property type="term" value="P:SCF-dependent proteasomal ubiquitin-dependent protein catabolic process"/>
    <property type="evidence" value="ECO:0007669"/>
    <property type="project" value="InterPro"/>
</dbReference>
<feature type="compositionally biased region" description="Low complexity" evidence="1">
    <location>
        <begin position="1008"/>
        <end position="1025"/>
    </location>
</feature>
<evidence type="ECO:0000313" key="3">
    <source>
        <dbReference type="EMBL" id="VDK23423.1"/>
    </source>
</evidence>
<proteinExistence type="predicted"/>
<dbReference type="SUPFAM" id="SSF81383">
    <property type="entry name" value="F-box domain"/>
    <property type="match status" value="1"/>
</dbReference>
<sequence length="1822" mass="199631">MPMRINHSTLQNGSTSNQSQQSSPGGLPRRSNSVSSPASVDDGFPRCGRQKRHRYGSGASLGSSDGQQPCRKSRRNRSSAGNSIHETLSAADPTADVICNGDFVSGGPRKCFVDSGESDSNSRMEAIKTAVEEVAAVQVSVRVDDDGSGTQTPQSNDEGNNSENEDDQVAKLPPTSFPDPESTCDSSTTVVADDKNIQRSLSSSVSIVPRSVSCDSSIPSTSSSVLPVDAAFRQQVVATCTSTCLPKSSLSSFSSVTSLVDAVLEPLSMILSPEEPVLSANQPSDPSSHGLFNESSSPSSLDTCKPSSKVTRQRIGVATAVFGKRGKRKRESILRDNPKRPSLKAPATEVNLESDMDVDSATEAQPHVYPLRSRIRQEQLRREWEERQAAPRQLDSLPFELILRIIQYLSVQDLFSLQCLNKRLKTITTRHLSTLKRINFSSGLPFAYLPRKLDDAALKRILAYTPEVTHILGFYPRRIYDNTSPDLQHVTHALTYDGVFEAFRNCTKLRSVELMDVGLMSLLVNRLPNVKFHGMFRNRPDSWDSEYAVPMPPEPAPPPSPSPGPSIPSSTANNLAHAAASFVHRAAASGARLARWFEPVGEVPQLQGSPCCPQYTYLYPHTHRVFLQPHFQMHTQRNNQDAAVTEPPPLIASAASSNVGGEQGAYGSMMAFAIATAFVPPESMQLRNDFNSGRRVRGGAGSSTGGGAVAHLRRPPISALLSGVSAAAAAVAATGSTGDTRTGAPVSPFPILTRTPSVNLPLAISNLTKLDLVSVAISVLPRLDNVKYLHLKWVLFTQQDPFASFQAGKLQSFVMNNCVGPRRYLRYVRVFAVLARAPQLARLELVGTRFIEGLLEQIVDRHEPPILCFRNLQRLVLAGNRDSTAVDAGLLLLAGQQSLVHAALQIWHTKNALFEALSYARVRLSRLESLILGYQDPYRARLTPTEAMDLDLAESMESSLPYCTFTNRGLALVFPLCPRLSSLTIRHAPYITRFPRIDQLIPAEAATPPAAAAATSQPSTSISAPVSPQFPQPATSTVPALPQPPQISTPSSGAAKAVPNTVYRSSLPLKSLTLENCPGITVSELESILAKGDPFGFLESLVLRDMFPLSRETAFMGPAYHWSQRWLLDPNSLPRTGGGGEGRELLTLPDYRKLGLLLSIADLLSSRLVAYPPISPVGIGMGASVRDVSHSATTTGLRVYELPVQPFDIFFTLRTHTYLTSLLQMDGTCGRRAFGLCRTHRLLLDPALTDRPPEVAVAEKKGEKSAFFISRSTQTCVCGLLEWDFVQRLYVESEPSQLSPADPKDQGLYQHQHQLGGPLAFHPFPVLLQHSVLYQKLICSDWADKICATVTFDRLRDKQCSFVRPLCGPGECFGCSSGLAQSPSETQSEPSLRHTPRVWTARDACVDTSELRQFVGPKPCVLTLRQPIASPLSCLTTLHLERVGLTHLVLSSVPRLKNITLENCPALTAILFHAVTTGVSATAITTSTTVFSPCIPVKMTDPVPSLRRVRIIRCPKFAIYNWLGAVAALYPYHEENIFITFRCLILLIVVVARPFGPYYEAVEQALWRNAKSVHVMISHDYSIDRSECAMEETNSAFEQRFREVISLTDSFHRRSPPVDLSSPKLPVHPRLFHCDEGADWSLLTDIAWSPRGALDPTVEVSLTDPQPPSNIVNSPVMFDEEDGRSRFEAFLAAYRRVYKFHRRGIHFHVQYRDVHEGVVGGDDSDYLLWPYSESYLQNVPPEDDLNAWGDGFNESWVYVLPPHTRTSQVLVDTGNVSMLAAMEARLGQRKRRRESEGSAEAPTVAEVKISRLETGDGGDGGL</sequence>
<dbReference type="InterPro" id="IPR001810">
    <property type="entry name" value="F-box_dom"/>
</dbReference>
<feature type="region of interest" description="Disordered" evidence="1">
    <location>
        <begin position="546"/>
        <end position="571"/>
    </location>
</feature>
<feature type="region of interest" description="Disordered" evidence="1">
    <location>
        <begin position="1008"/>
        <end position="1055"/>
    </location>
</feature>
<dbReference type="Proteomes" id="UP000282613">
    <property type="component" value="Unassembled WGS sequence"/>
</dbReference>
<dbReference type="SUPFAM" id="SSF52047">
    <property type="entry name" value="RNI-like"/>
    <property type="match status" value="1"/>
</dbReference>
<dbReference type="OrthoDB" id="10036898at2759"/>
<organism evidence="5">
    <name type="scientific">Taenia asiatica</name>
    <name type="common">Asian tapeworm</name>
    <dbReference type="NCBI Taxonomy" id="60517"/>
    <lineage>
        <taxon>Eukaryota</taxon>
        <taxon>Metazoa</taxon>
        <taxon>Spiralia</taxon>
        <taxon>Lophotrochozoa</taxon>
        <taxon>Platyhelminthes</taxon>
        <taxon>Cestoda</taxon>
        <taxon>Eucestoda</taxon>
        <taxon>Cyclophyllidea</taxon>
        <taxon>Taeniidae</taxon>
        <taxon>Taenia</taxon>
    </lineage>
</organism>
<feature type="region of interest" description="Disordered" evidence="1">
    <location>
        <begin position="142"/>
        <end position="189"/>
    </location>
</feature>
<dbReference type="WBParaSite" id="TASK_0000165401-mRNA-1">
    <property type="protein sequence ID" value="TASK_0000165401-mRNA-1"/>
    <property type="gene ID" value="TASK_0000165401"/>
</dbReference>
<evidence type="ECO:0000256" key="1">
    <source>
        <dbReference type="SAM" id="MobiDB-lite"/>
    </source>
</evidence>
<protein>
    <submittedName>
        <fullName evidence="5">F-box domain-containing protein</fullName>
    </submittedName>
</protein>
<dbReference type="InterPro" id="IPR032675">
    <property type="entry name" value="LRR_dom_sf"/>
</dbReference>
<feature type="compositionally biased region" description="Low complexity" evidence="1">
    <location>
        <begin position="8"/>
        <end position="28"/>
    </location>
</feature>
<evidence type="ECO:0000259" key="2">
    <source>
        <dbReference type="PROSITE" id="PS50181"/>
    </source>
</evidence>
<feature type="region of interest" description="Disordered" evidence="1">
    <location>
        <begin position="276"/>
        <end position="310"/>
    </location>
</feature>
<reference evidence="3 4" key="2">
    <citation type="submission" date="2018-11" db="EMBL/GenBank/DDBJ databases">
        <authorList>
            <consortium name="Pathogen Informatics"/>
        </authorList>
    </citation>
    <scope>NUCLEOTIDE SEQUENCE [LARGE SCALE GENOMIC DNA]</scope>
</reference>
<accession>A0A0R3VW60</accession>
<dbReference type="PROSITE" id="PS50181">
    <property type="entry name" value="FBOX"/>
    <property type="match status" value="1"/>
</dbReference>
<dbReference type="GO" id="GO:0005737">
    <property type="term" value="C:cytoplasm"/>
    <property type="evidence" value="ECO:0007669"/>
    <property type="project" value="TreeGrafter"/>
</dbReference>
<feature type="compositionally biased region" description="Polar residues" evidence="1">
    <location>
        <begin position="293"/>
        <end position="310"/>
    </location>
</feature>
<evidence type="ECO:0000313" key="4">
    <source>
        <dbReference type="Proteomes" id="UP000282613"/>
    </source>
</evidence>
<reference evidence="5" key="1">
    <citation type="submission" date="2017-02" db="UniProtKB">
        <authorList>
            <consortium name="WormBaseParasite"/>
        </authorList>
    </citation>
    <scope>IDENTIFICATION</scope>
</reference>
<gene>
    <name evidence="3" type="ORF">TASK_LOCUS1655</name>
</gene>
<evidence type="ECO:0000313" key="5">
    <source>
        <dbReference type="WBParaSite" id="TASK_0000165401-mRNA-1"/>
    </source>
</evidence>
<dbReference type="Gene3D" id="3.80.10.10">
    <property type="entry name" value="Ribonuclease Inhibitor"/>
    <property type="match status" value="2"/>
</dbReference>
<feature type="compositionally biased region" description="Pro residues" evidence="1">
    <location>
        <begin position="550"/>
        <end position="566"/>
    </location>
</feature>
<dbReference type="SMART" id="SM00256">
    <property type="entry name" value="FBOX"/>
    <property type="match status" value="1"/>
</dbReference>